<gene>
    <name evidence="8" type="ORF">UHOR_02110</name>
</gene>
<evidence type="ECO:0000313" key="9">
    <source>
        <dbReference type="Proteomes" id="UP000006174"/>
    </source>
</evidence>
<evidence type="ECO:0000256" key="4">
    <source>
        <dbReference type="ARBA" id="ARBA00023136"/>
    </source>
</evidence>
<evidence type="ECO:0000256" key="2">
    <source>
        <dbReference type="ARBA" id="ARBA00022692"/>
    </source>
</evidence>
<evidence type="ECO:0000256" key="1">
    <source>
        <dbReference type="ARBA" id="ARBA00004370"/>
    </source>
</evidence>
<dbReference type="OrthoDB" id="6354873at2759"/>
<protein>
    <recommendedName>
        <fullName evidence="7">Fatty acid hydroxylase domain-containing protein</fullName>
    </recommendedName>
</protein>
<reference evidence="8 9" key="1">
    <citation type="journal article" date="2012" name="Plant Cell">
        <title>Genome comparison of barley and maize smut fungi reveals targeted loss of RNA silencing components and species-specific presence of transposable elements.</title>
        <authorList>
            <person name="Laurie J.D."/>
            <person name="Ali S."/>
            <person name="Linning R."/>
            <person name="Mannhaupt G."/>
            <person name="Wong P."/>
            <person name="Gueldener U."/>
            <person name="Muensterkoetter M."/>
            <person name="Moore R."/>
            <person name="Kahmann R."/>
            <person name="Bakkeren G."/>
            <person name="Schirawski J."/>
        </authorList>
    </citation>
    <scope>NUCLEOTIDE SEQUENCE [LARGE SCALE GENOMIC DNA]</scope>
    <source>
        <strain evidence="9">Uh4875-4</strain>
    </source>
</reference>
<dbReference type="Pfam" id="PF04116">
    <property type="entry name" value="FA_hydroxylase"/>
    <property type="match status" value="1"/>
</dbReference>
<accession>I2G5D9</accession>
<dbReference type="HOGENOM" id="CLU_041178_0_0_1"/>
<dbReference type="GO" id="GO:0016491">
    <property type="term" value="F:oxidoreductase activity"/>
    <property type="evidence" value="ECO:0007669"/>
    <property type="project" value="InterPro"/>
</dbReference>
<dbReference type="PANTHER" id="PTHR11863">
    <property type="entry name" value="STEROL DESATURASE"/>
    <property type="match status" value="1"/>
</dbReference>
<dbReference type="InterPro" id="IPR050307">
    <property type="entry name" value="Sterol_Desaturase_Related"/>
</dbReference>
<feature type="transmembrane region" description="Helical" evidence="6">
    <location>
        <begin position="206"/>
        <end position="226"/>
    </location>
</feature>
<evidence type="ECO:0000256" key="5">
    <source>
        <dbReference type="SAM" id="MobiDB-lite"/>
    </source>
</evidence>
<comment type="caution">
    <text evidence="8">The sequence shown here is derived from an EMBL/GenBank/DDBJ whole genome shotgun (WGS) entry which is preliminary data.</text>
</comment>
<dbReference type="eggNOG" id="ENOG502RXPC">
    <property type="taxonomic scope" value="Eukaryota"/>
</dbReference>
<dbReference type="Proteomes" id="UP000006174">
    <property type="component" value="Unassembled WGS sequence"/>
</dbReference>
<evidence type="ECO:0000256" key="3">
    <source>
        <dbReference type="ARBA" id="ARBA00022989"/>
    </source>
</evidence>
<keyword evidence="2 6" id="KW-0812">Transmembrane</keyword>
<dbReference type="EMBL" id="CAGI01000191">
    <property type="protein sequence ID" value="CCF54382.1"/>
    <property type="molecule type" value="Genomic_DNA"/>
</dbReference>
<dbReference type="STRING" id="1128400.I2G5D9"/>
<feature type="transmembrane region" description="Helical" evidence="6">
    <location>
        <begin position="171"/>
        <end position="194"/>
    </location>
</feature>
<evidence type="ECO:0000256" key="6">
    <source>
        <dbReference type="SAM" id="Phobius"/>
    </source>
</evidence>
<feature type="transmembrane region" description="Helical" evidence="6">
    <location>
        <begin position="272"/>
        <end position="294"/>
    </location>
</feature>
<feature type="region of interest" description="Disordered" evidence="5">
    <location>
        <begin position="1"/>
        <end position="21"/>
    </location>
</feature>
<dbReference type="GO" id="GO:0008610">
    <property type="term" value="P:lipid biosynthetic process"/>
    <property type="evidence" value="ECO:0007669"/>
    <property type="project" value="InterPro"/>
</dbReference>
<keyword evidence="3 6" id="KW-1133">Transmembrane helix</keyword>
<evidence type="ECO:0000259" key="7">
    <source>
        <dbReference type="Pfam" id="PF04116"/>
    </source>
</evidence>
<dbReference type="OMA" id="SVHLWIL"/>
<organism evidence="8 9">
    <name type="scientific">Ustilago hordei</name>
    <name type="common">Barley covered smut fungus</name>
    <dbReference type="NCBI Taxonomy" id="120017"/>
    <lineage>
        <taxon>Eukaryota</taxon>
        <taxon>Fungi</taxon>
        <taxon>Dikarya</taxon>
        <taxon>Basidiomycota</taxon>
        <taxon>Ustilaginomycotina</taxon>
        <taxon>Ustilaginomycetes</taxon>
        <taxon>Ustilaginales</taxon>
        <taxon>Ustilaginaceae</taxon>
        <taxon>Ustilago</taxon>
    </lineage>
</organism>
<comment type="subcellular location">
    <subcellularLocation>
        <location evidence="1">Membrane</location>
    </subcellularLocation>
</comment>
<dbReference type="GO" id="GO:0016020">
    <property type="term" value="C:membrane"/>
    <property type="evidence" value="ECO:0007669"/>
    <property type="project" value="UniProtKB-SubCell"/>
</dbReference>
<keyword evidence="4 6" id="KW-0472">Membrane</keyword>
<feature type="transmembrane region" description="Helical" evidence="6">
    <location>
        <begin position="130"/>
        <end position="151"/>
    </location>
</feature>
<dbReference type="AlphaFoldDB" id="I2G5D9"/>
<feature type="compositionally biased region" description="Low complexity" evidence="5">
    <location>
        <begin position="1"/>
        <end position="16"/>
    </location>
</feature>
<dbReference type="InterPro" id="IPR006694">
    <property type="entry name" value="Fatty_acid_hydroxylase"/>
</dbReference>
<evidence type="ECO:0000313" key="8">
    <source>
        <dbReference type="EMBL" id="CCF54382.1"/>
    </source>
</evidence>
<name>I2G5D9_USTHO</name>
<keyword evidence="9" id="KW-1185">Reference proteome</keyword>
<feature type="domain" description="Fatty acid hydroxylase" evidence="7">
    <location>
        <begin position="214"/>
        <end position="354"/>
    </location>
</feature>
<sequence>MSSTTTTATTTITNHTSNDDLADVDLTTSASGTAVRGGNRGKMTSTWHAKPASEWDFFERSLVHLGVTPSHSLQARPAKPPVYPKTAPVPVFPIWKMHRLILPRALAPIVSHAFFTHFTGIQVPVYMATVYYLAYFVWFGAGVFAWCNQMTDRFGTFDGSAGRDGVPDLDTWRVAIGLFMVVISRAVIAVPYLYKPSERLFTWNTVLMLPVNMAIYAIAVDFYFYWYHRLMHEVPFLWRLHRKHHTTKHPIAALGAFADHEQEFFDMVGIPIMAWLTWRINFTTWWICTCYILFIEASGHSGLRGYFQNPATWFLRYVGAELCLEDHDIHHRNGWKKSGNYGKQTRLWDAIFGTMKERIEGTADNINWDDHMDVPQPVPKEDK</sequence>
<dbReference type="GO" id="GO:0005506">
    <property type="term" value="F:iron ion binding"/>
    <property type="evidence" value="ECO:0007669"/>
    <property type="project" value="InterPro"/>
</dbReference>
<proteinExistence type="predicted"/>